<feature type="non-terminal residue" evidence="1">
    <location>
        <position position="138"/>
    </location>
</feature>
<proteinExistence type="predicted"/>
<name>A0A9N9ERY9_9GLOM</name>
<sequence length="138" mass="15411">NQPCQTQTKNYHTYPGRADFLRLNRAVIIDALPFSEDWCGLDGALSRRFLWEGASDSLSTGSGVSVIFLAQVLVVVALDSLSTGSRVSAIFLDPIFATREFGTCQPTLRHFWNEVIGDRKRLELKNTLDTESLEMLSE</sequence>
<dbReference type="Proteomes" id="UP000789342">
    <property type="component" value="Unassembled WGS sequence"/>
</dbReference>
<feature type="non-terminal residue" evidence="1">
    <location>
        <position position="1"/>
    </location>
</feature>
<dbReference type="OrthoDB" id="2417204at2759"/>
<keyword evidence="2" id="KW-1185">Reference proteome</keyword>
<accession>A0A9N9ERY9</accession>
<organism evidence="1 2">
    <name type="scientific">Acaulospora morrowiae</name>
    <dbReference type="NCBI Taxonomy" id="94023"/>
    <lineage>
        <taxon>Eukaryota</taxon>
        <taxon>Fungi</taxon>
        <taxon>Fungi incertae sedis</taxon>
        <taxon>Mucoromycota</taxon>
        <taxon>Glomeromycotina</taxon>
        <taxon>Glomeromycetes</taxon>
        <taxon>Diversisporales</taxon>
        <taxon>Acaulosporaceae</taxon>
        <taxon>Acaulospora</taxon>
    </lineage>
</organism>
<gene>
    <name evidence="1" type="ORF">AMORRO_LOCUS11640</name>
</gene>
<protein>
    <submittedName>
        <fullName evidence="1">2582_t:CDS:1</fullName>
    </submittedName>
</protein>
<dbReference type="AlphaFoldDB" id="A0A9N9ERY9"/>
<evidence type="ECO:0000313" key="1">
    <source>
        <dbReference type="EMBL" id="CAG8691125.1"/>
    </source>
</evidence>
<dbReference type="EMBL" id="CAJVPV010015311">
    <property type="protein sequence ID" value="CAG8691125.1"/>
    <property type="molecule type" value="Genomic_DNA"/>
</dbReference>
<comment type="caution">
    <text evidence="1">The sequence shown here is derived from an EMBL/GenBank/DDBJ whole genome shotgun (WGS) entry which is preliminary data.</text>
</comment>
<evidence type="ECO:0000313" key="2">
    <source>
        <dbReference type="Proteomes" id="UP000789342"/>
    </source>
</evidence>
<reference evidence="1" key="1">
    <citation type="submission" date="2021-06" db="EMBL/GenBank/DDBJ databases">
        <authorList>
            <person name="Kallberg Y."/>
            <person name="Tangrot J."/>
            <person name="Rosling A."/>
        </authorList>
    </citation>
    <scope>NUCLEOTIDE SEQUENCE</scope>
    <source>
        <strain evidence="1">CL551</strain>
    </source>
</reference>